<dbReference type="Pfam" id="PF12850">
    <property type="entry name" value="Metallophos_2"/>
    <property type="match status" value="1"/>
</dbReference>
<organism evidence="4 5">
    <name type="scientific">Sporosarcina saromensis</name>
    <dbReference type="NCBI Taxonomy" id="359365"/>
    <lineage>
        <taxon>Bacteria</taxon>
        <taxon>Bacillati</taxon>
        <taxon>Bacillota</taxon>
        <taxon>Bacilli</taxon>
        <taxon>Bacillales</taxon>
        <taxon>Caryophanaceae</taxon>
        <taxon>Sporosarcina</taxon>
    </lineage>
</organism>
<accession>A0ABU4G9A2</accession>
<keyword evidence="5" id="KW-1185">Reference proteome</keyword>
<dbReference type="Proteomes" id="UP001282284">
    <property type="component" value="Unassembled WGS sequence"/>
</dbReference>
<dbReference type="EC" id="3.1.4.-" evidence="2"/>
<reference evidence="4 5" key="1">
    <citation type="submission" date="2023-06" db="EMBL/GenBank/DDBJ databases">
        <title>Sporosarcina sp. nov., isolated from Korean traditional fermented seafood 'Jeotgal'.</title>
        <authorList>
            <person name="Yang A.I."/>
            <person name="Shin N.-R."/>
        </authorList>
    </citation>
    <scope>NUCLEOTIDE SEQUENCE [LARGE SCALE GENOMIC DNA]</scope>
    <source>
        <strain evidence="4 5">KCTC13119</strain>
    </source>
</reference>
<gene>
    <name evidence="4" type="ORF">QT711_07195</name>
</gene>
<comment type="caution">
    <text evidence="4">The sequence shown here is derived from an EMBL/GenBank/DDBJ whole genome shotgun (WGS) entry which is preliminary data.</text>
</comment>
<dbReference type="InterPro" id="IPR024654">
    <property type="entry name" value="Calcineurin-like_PHP_lpxH"/>
</dbReference>
<dbReference type="InterPro" id="IPR029052">
    <property type="entry name" value="Metallo-depent_PP-like"/>
</dbReference>
<comment type="cofactor">
    <cofactor evidence="2">
        <name>a divalent metal cation</name>
        <dbReference type="ChEBI" id="CHEBI:60240"/>
    </cofactor>
</comment>
<dbReference type="SUPFAM" id="SSF56300">
    <property type="entry name" value="Metallo-dependent phosphatases"/>
    <property type="match status" value="1"/>
</dbReference>
<evidence type="ECO:0000313" key="5">
    <source>
        <dbReference type="Proteomes" id="UP001282284"/>
    </source>
</evidence>
<dbReference type="RefSeq" id="WP_317942986.1">
    <property type="nucleotide sequence ID" value="NZ_JAUBDI010000004.1"/>
</dbReference>
<dbReference type="Gene3D" id="3.60.21.10">
    <property type="match status" value="1"/>
</dbReference>
<dbReference type="PANTHER" id="PTHR11124">
    <property type="entry name" value="VACUOLAR SORTING PROTEIN VPS29"/>
    <property type="match status" value="1"/>
</dbReference>
<dbReference type="EMBL" id="JAUBDI010000004">
    <property type="protein sequence ID" value="MDW0112967.1"/>
    <property type="molecule type" value="Genomic_DNA"/>
</dbReference>
<feature type="domain" description="Calcineurin-like phosphoesterase" evidence="3">
    <location>
        <begin position="1"/>
        <end position="140"/>
    </location>
</feature>
<proteinExistence type="inferred from homology"/>
<dbReference type="NCBIfam" id="TIGR00040">
    <property type="entry name" value="yfcE"/>
    <property type="match status" value="1"/>
</dbReference>
<evidence type="ECO:0000256" key="1">
    <source>
        <dbReference type="ARBA" id="ARBA00008950"/>
    </source>
</evidence>
<keyword evidence="2" id="KW-0479">Metal-binding</keyword>
<evidence type="ECO:0000256" key="2">
    <source>
        <dbReference type="RuleBase" id="RU362039"/>
    </source>
</evidence>
<evidence type="ECO:0000313" key="4">
    <source>
        <dbReference type="EMBL" id="MDW0112967.1"/>
    </source>
</evidence>
<dbReference type="CDD" id="cd00841">
    <property type="entry name" value="MPP_YfcE"/>
    <property type="match status" value="1"/>
</dbReference>
<comment type="similarity">
    <text evidence="1 2">Belongs to the metallophosphoesterase superfamily. YfcE family.</text>
</comment>
<protein>
    <recommendedName>
        <fullName evidence="2">Phosphoesterase</fullName>
        <ecNumber evidence="2">3.1.4.-</ecNumber>
    </recommendedName>
</protein>
<dbReference type="InterPro" id="IPR000979">
    <property type="entry name" value="Phosphodiesterase_MJ0936/Vps29"/>
</dbReference>
<evidence type="ECO:0000259" key="3">
    <source>
        <dbReference type="Pfam" id="PF12850"/>
    </source>
</evidence>
<dbReference type="InterPro" id="IPR041802">
    <property type="entry name" value="MPP_YfcE"/>
</dbReference>
<name>A0ABU4G9A2_9BACL</name>
<sequence length="189" mass="21420">MKIIVMSDSHGDVETVKTVSTLPADAIFHCGDSELSLDDPLLHNIHVVRGNCDRDGRFPDSLLVQVGDKRIFVVHGHEHDCKRSMLPLYYEALEQQADIVLFGHSHLYGAEMKEGILFVNPGSTLLPRGGNEPSFVEIEWDHEVEDLAYEGISNDVNTLENEKKLRVTIKNLQLETIHSVEMKNYTRKR</sequence>